<accession>A0AAD9UUZ6</accession>
<dbReference type="EMBL" id="JARQWQ010000107">
    <property type="protein sequence ID" value="KAK2550652.1"/>
    <property type="molecule type" value="Genomic_DNA"/>
</dbReference>
<comment type="caution">
    <text evidence="1">The sequence shown here is derived from an EMBL/GenBank/DDBJ whole genome shotgun (WGS) entry which is preliminary data.</text>
</comment>
<gene>
    <name evidence="1" type="ORF">P5673_028512</name>
</gene>
<reference evidence="1" key="1">
    <citation type="journal article" date="2023" name="G3 (Bethesda)">
        <title>Whole genome assembly and annotation of the endangered Caribbean coral Acropora cervicornis.</title>
        <authorList>
            <person name="Selwyn J.D."/>
            <person name="Vollmer S.V."/>
        </authorList>
    </citation>
    <scope>NUCLEOTIDE SEQUENCE</scope>
    <source>
        <strain evidence="1">K2</strain>
    </source>
</reference>
<proteinExistence type="predicted"/>
<sequence>MESILRYSKVSIPLIVRVHYRICTCKQELSSGTDDSSIAMLHSPLFERNVGKSLTLNILAKAERMPSRRHPTMLAGGDQSQSGTVCKCGYCNTEKLSHALEFRCCNEVTAAIGKVTLKGIEGNNVS</sequence>
<dbReference type="Proteomes" id="UP001249851">
    <property type="component" value="Unassembled WGS sequence"/>
</dbReference>
<evidence type="ECO:0000313" key="1">
    <source>
        <dbReference type="EMBL" id="KAK2550652.1"/>
    </source>
</evidence>
<keyword evidence="2" id="KW-1185">Reference proteome</keyword>
<evidence type="ECO:0000313" key="2">
    <source>
        <dbReference type="Proteomes" id="UP001249851"/>
    </source>
</evidence>
<organism evidence="1 2">
    <name type="scientific">Acropora cervicornis</name>
    <name type="common">Staghorn coral</name>
    <dbReference type="NCBI Taxonomy" id="6130"/>
    <lineage>
        <taxon>Eukaryota</taxon>
        <taxon>Metazoa</taxon>
        <taxon>Cnidaria</taxon>
        <taxon>Anthozoa</taxon>
        <taxon>Hexacorallia</taxon>
        <taxon>Scleractinia</taxon>
        <taxon>Astrocoeniina</taxon>
        <taxon>Acroporidae</taxon>
        <taxon>Acropora</taxon>
    </lineage>
</organism>
<reference evidence="1" key="2">
    <citation type="journal article" date="2023" name="Science">
        <title>Genomic signatures of disease resistance in endangered staghorn corals.</title>
        <authorList>
            <person name="Vollmer S.V."/>
            <person name="Selwyn J.D."/>
            <person name="Despard B.A."/>
            <person name="Roesel C.L."/>
        </authorList>
    </citation>
    <scope>NUCLEOTIDE SEQUENCE</scope>
    <source>
        <strain evidence="1">K2</strain>
    </source>
</reference>
<dbReference type="AlphaFoldDB" id="A0AAD9UUZ6"/>
<name>A0AAD9UUZ6_ACRCE</name>
<protein>
    <submittedName>
        <fullName evidence="1">Uncharacterized protein</fullName>
    </submittedName>
</protein>